<name>A0A7W7YHD2_9BACT</name>
<reference evidence="2 3" key="1">
    <citation type="submission" date="2020-08" db="EMBL/GenBank/DDBJ databases">
        <title>Genomic Encyclopedia of Type Strains, Phase IV (KMG-IV): sequencing the most valuable type-strain genomes for metagenomic binning, comparative biology and taxonomic classification.</title>
        <authorList>
            <person name="Goeker M."/>
        </authorList>
    </citation>
    <scope>NUCLEOTIDE SEQUENCE [LARGE SCALE GENOMIC DNA]</scope>
    <source>
        <strain evidence="2 3">DSM 12251</strain>
    </source>
</reference>
<organism evidence="2 3">
    <name type="scientific">Prosthecobacter dejongeii</name>
    <dbReference type="NCBI Taxonomy" id="48465"/>
    <lineage>
        <taxon>Bacteria</taxon>
        <taxon>Pseudomonadati</taxon>
        <taxon>Verrucomicrobiota</taxon>
        <taxon>Verrucomicrobiia</taxon>
        <taxon>Verrucomicrobiales</taxon>
        <taxon>Verrucomicrobiaceae</taxon>
        <taxon>Prosthecobacter</taxon>
    </lineage>
</organism>
<feature type="compositionally biased region" description="Basic and acidic residues" evidence="1">
    <location>
        <begin position="221"/>
        <end position="237"/>
    </location>
</feature>
<accession>A0A7W7YHD2</accession>
<sequence length="237" mass="27228">MVELDRISSTTERWFVEEPFQDISACLVLEETNGQTVWWGCAALVPSDAPYNTCEVRPDLCSALGMVTDSLVCAVQDLAFSELCQLSDRSWRDPLFSAGPGSLSEVLDNAIVGQEILVCDGNIKAQDLMAWIQKQQEAHWWHPLVLTKCPLSFYEEDRWKLVQRWEEWKRNGTPIKAQCKEYNLEFSDDKTLAAFRIHLKYQGLPSSDKALGKKKRSRWRKSGDQKKSHIQEDRNCQ</sequence>
<dbReference type="EMBL" id="JACHIF010000001">
    <property type="protein sequence ID" value="MBB5036159.1"/>
    <property type="molecule type" value="Genomic_DNA"/>
</dbReference>
<evidence type="ECO:0000313" key="3">
    <source>
        <dbReference type="Proteomes" id="UP000534294"/>
    </source>
</evidence>
<evidence type="ECO:0000256" key="1">
    <source>
        <dbReference type="SAM" id="MobiDB-lite"/>
    </source>
</evidence>
<protein>
    <submittedName>
        <fullName evidence="2">Uncharacterized protein</fullName>
    </submittedName>
</protein>
<gene>
    <name evidence="2" type="ORF">HNQ64_000393</name>
</gene>
<dbReference type="Proteomes" id="UP000534294">
    <property type="component" value="Unassembled WGS sequence"/>
</dbReference>
<evidence type="ECO:0000313" key="2">
    <source>
        <dbReference type="EMBL" id="MBB5036159.1"/>
    </source>
</evidence>
<feature type="region of interest" description="Disordered" evidence="1">
    <location>
        <begin position="208"/>
        <end position="237"/>
    </location>
</feature>
<dbReference type="RefSeq" id="WP_184204663.1">
    <property type="nucleotide sequence ID" value="NZ_JACHIF010000001.1"/>
</dbReference>
<comment type="caution">
    <text evidence="2">The sequence shown here is derived from an EMBL/GenBank/DDBJ whole genome shotgun (WGS) entry which is preliminary data.</text>
</comment>
<keyword evidence="3" id="KW-1185">Reference proteome</keyword>
<dbReference type="AlphaFoldDB" id="A0A7W7YHD2"/>
<proteinExistence type="predicted"/>